<dbReference type="Proteomes" id="UP000039865">
    <property type="component" value="Unassembled WGS sequence"/>
</dbReference>
<keyword evidence="3" id="KW-1185">Reference proteome</keyword>
<feature type="transmembrane region" description="Helical" evidence="1">
    <location>
        <begin position="73"/>
        <end position="90"/>
    </location>
</feature>
<feature type="transmembrane region" description="Helical" evidence="1">
    <location>
        <begin position="102"/>
        <end position="124"/>
    </location>
</feature>
<dbReference type="SUPFAM" id="SSF103473">
    <property type="entry name" value="MFS general substrate transporter"/>
    <property type="match status" value="1"/>
</dbReference>
<proteinExistence type="predicted"/>
<dbReference type="AlphaFoldDB" id="A0A078AQ58"/>
<keyword evidence="1" id="KW-1133">Transmembrane helix</keyword>
<name>A0A078AQ58_STYLE</name>
<evidence type="ECO:0000313" key="3">
    <source>
        <dbReference type="Proteomes" id="UP000039865"/>
    </source>
</evidence>
<evidence type="ECO:0000313" key="2">
    <source>
        <dbReference type="EMBL" id="CDW84304.1"/>
    </source>
</evidence>
<organism evidence="2 3">
    <name type="scientific">Stylonychia lemnae</name>
    <name type="common">Ciliate</name>
    <dbReference type="NCBI Taxonomy" id="5949"/>
    <lineage>
        <taxon>Eukaryota</taxon>
        <taxon>Sar</taxon>
        <taxon>Alveolata</taxon>
        <taxon>Ciliophora</taxon>
        <taxon>Intramacronucleata</taxon>
        <taxon>Spirotrichea</taxon>
        <taxon>Stichotrichia</taxon>
        <taxon>Sporadotrichida</taxon>
        <taxon>Oxytrichidae</taxon>
        <taxon>Stylonychinae</taxon>
        <taxon>Stylonychia</taxon>
    </lineage>
</organism>
<dbReference type="InterPro" id="IPR036259">
    <property type="entry name" value="MFS_trans_sf"/>
</dbReference>
<dbReference type="OrthoDB" id="446368at2759"/>
<accession>A0A078AQ58</accession>
<keyword evidence="1" id="KW-0472">Membrane</keyword>
<sequence length="129" mass="14566">MSGCTVNQSLMSKKTRVLIQLMFSITIPQLLYLNIATFLPQYRSLNHKSIGDGMIGIILSQEYFISLTDDTRMFQFSFLVVSLIIGYSIICNEFKEEREKYIGFIQTSAGLGIMAGPIIGQMIYNEVGF</sequence>
<dbReference type="EMBL" id="CCKQ01012686">
    <property type="protein sequence ID" value="CDW84304.1"/>
    <property type="molecule type" value="Genomic_DNA"/>
</dbReference>
<gene>
    <name evidence="2" type="primary">Contig18462.g19600</name>
    <name evidence="2" type="ORF">STYLEM_13364</name>
</gene>
<dbReference type="InParanoid" id="A0A078AQ58"/>
<evidence type="ECO:0000256" key="1">
    <source>
        <dbReference type="SAM" id="Phobius"/>
    </source>
</evidence>
<keyword evidence="1" id="KW-0812">Transmembrane</keyword>
<reference evidence="2 3" key="1">
    <citation type="submission" date="2014-06" db="EMBL/GenBank/DDBJ databases">
        <authorList>
            <person name="Swart Estienne"/>
        </authorList>
    </citation>
    <scope>NUCLEOTIDE SEQUENCE [LARGE SCALE GENOMIC DNA]</scope>
    <source>
        <strain evidence="2 3">130c</strain>
    </source>
</reference>
<protein>
    <submittedName>
        <fullName evidence="2">Uncharacterized protein</fullName>
    </submittedName>
</protein>
<feature type="transmembrane region" description="Helical" evidence="1">
    <location>
        <begin position="17"/>
        <end position="39"/>
    </location>
</feature>